<proteinExistence type="predicted"/>
<gene>
    <name evidence="2" type="ORF">CU098_006338</name>
</gene>
<sequence>MIYSDDTLAASLYSRDNTSSESLVSRKKNSLCQIISSDTLIIRENPPSIEASEQDILLDASIHLKMKSAFSDELLQQKEHSGEDDHLLYLASKQGSQDLCIDRLFPETTMRSDEPADKETETPYITPYIDSYSSPMTTMSEIIDEFPPPLSRMAQSFTEAAQRSTYTGSRRSSALSSGSENVIYESAVEDYQQLEDDSSKKKPSAFSGFKNKFKKMCSKPKSKETDPSEPVKLIMDSKRGTPDTAKETILTSINMEGQLSLSNLVKERSDLIKGQGIPETPSYNRFAKYKQETETVYTRPESETTNEYFDDFTSKLFEGFDVDVSSF</sequence>
<organism evidence="2 3">
    <name type="scientific">Rhizopus stolonifer</name>
    <name type="common">Rhizopus nigricans</name>
    <dbReference type="NCBI Taxonomy" id="4846"/>
    <lineage>
        <taxon>Eukaryota</taxon>
        <taxon>Fungi</taxon>
        <taxon>Fungi incertae sedis</taxon>
        <taxon>Mucoromycota</taxon>
        <taxon>Mucoromycotina</taxon>
        <taxon>Mucoromycetes</taxon>
        <taxon>Mucorales</taxon>
        <taxon>Mucorineae</taxon>
        <taxon>Rhizopodaceae</taxon>
        <taxon>Rhizopus</taxon>
    </lineage>
</organism>
<dbReference type="EMBL" id="PJQM01001185">
    <property type="protein sequence ID" value="RCI02987.1"/>
    <property type="molecule type" value="Genomic_DNA"/>
</dbReference>
<feature type="compositionally biased region" description="Polar residues" evidence="1">
    <location>
        <begin position="157"/>
        <end position="167"/>
    </location>
</feature>
<feature type="region of interest" description="Disordered" evidence="1">
    <location>
        <begin position="157"/>
        <end position="178"/>
    </location>
</feature>
<keyword evidence="3" id="KW-1185">Reference proteome</keyword>
<evidence type="ECO:0000313" key="2">
    <source>
        <dbReference type="EMBL" id="RCI02987.1"/>
    </source>
</evidence>
<protein>
    <submittedName>
        <fullName evidence="2">Uncharacterized protein</fullName>
    </submittedName>
</protein>
<evidence type="ECO:0000313" key="3">
    <source>
        <dbReference type="Proteomes" id="UP000253551"/>
    </source>
</evidence>
<feature type="compositionally biased region" description="Low complexity" evidence="1">
    <location>
        <begin position="168"/>
        <end position="178"/>
    </location>
</feature>
<accession>A0A367KLD3</accession>
<reference evidence="2 3" key="1">
    <citation type="journal article" date="2018" name="G3 (Bethesda)">
        <title>Phylogenetic and Phylogenomic Definition of Rhizopus Species.</title>
        <authorList>
            <person name="Gryganskyi A.P."/>
            <person name="Golan J."/>
            <person name="Dolatabadi S."/>
            <person name="Mondo S."/>
            <person name="Robb S."/>
            <person name="Idnurm A."/>
            <person name="Muszewska A."/>
            <person name="Steczkiewicz K."/>
            <person name="Masonjones S."/>
            <person name="Liao H.L."/>
            <person name="Gajdeczka M.T."/>
            <person name="Anike F."/>
            <person name="Vuek A."/>
            <person name="Anishchenko I.M."/>
            <person name="Voigt K."/>
            <person name="de Hoog G.S."/>
            <person name="Smith M.E."/>
            <person name="Heitman J."/>
            <person name="Vilgalys R."/>
            <person name="Stajich J.E."/>
        </authorList>
    </citation>
    <scope>NUCLEOTIDE SEQUENCE [LARGE SCALE GENOMIC DNA]</scope>
    <source>
        <strain evidence="2 3">LSU 92-RS-03</strain>
    </source>
</reference>
<name>A0A367KLD3_RHIST</name>
<dbReference type="AlphaFoldDB" id="A0A367KLD3"/>
<evidence type="ECO:0000256" key="1">
    <source>
        <dbReference type="SAM" id="MobiDB-lite"/>
    </source>
</evidence>
<dbReference type="Proteomes" id="UP000253551">
    <property type="component" value="Unassembled WGS sequence"/>
</dbReference>
<comment type="caution">
    <text evidence="2">The sequence shown here is derived from an EMBL/GenBank/DDBJ whole genome shotgun (WGS) entry which is preliminary data.</text>
</comment>
<feature type="region of interest" description="Disordered" evidence="1">
    <location>
        <begin position="217"/>
        <end position="240"/>
    </location>
</feature>
<dbReference type="OrthoDB" id="2246668at2759"/>